<dbReference type="EMBL" id="AP011946">
    <property type="protein sequence ID" value="BAM39697.1"/>
    <property type="molecule type" value="Genomic_DNA"/>
</dbReference>
<protein>
    <submittedName>
        <fullName evidence="1">Uncharacterized protein</fullName>
    </submittedName>
</protein>
<evidence type="ECO:0000313" key="1">
    <source>
        <dbReference type="EMBL" id="BAM39697.1"/>
    </source>
</evidence>
<organism evidence="1 2">
    <name type="scientific">Theileria orientalis strain Shintoku</name>
    <dbReference type="NCBI Taxonomy" id="869250"/>
    <lineage>
        <taxon>Eukaryota</taxon>
        <taxon>Sar</taxon>
        <taxon>Alveolata</taxon>
        <taxon>Apicomplexa</taxon>
        <taxon>Aconoidasida</taxon>
        <taxon>Piroplasmida</taxon>
        <taxon>Theileriidae</taxon>
        <taxon>Theileria</taxon>
    </lineage>
</organism>
<dbReference type="GO" id="GO:0048500">
    <property type="term" value="C:signal recognition particle"/>
    <property type="evidence" value="ECO:0007669"/>
    <property type="project" value="InterPro"/>
</dbReference>
<dbReference type="GO" id="GO:0006614">
    <property type="term" value="P:SRP-dependent cotranslational protein targeting to membrane"/>
    <property type="evidence" value="ECO:0007669"/>
    <property type="project" value="InterPro"/>
</dbReference>
<reference evidence="1 2" key="1">
    <citation type="journal article" date="2012" name="MBio">
        <title>Comparative genome analysis of three eukaryotic parasites with differing abilities to transform leukocytes reveals key mediators of Theileria-induced leukocyte transformation.</title>
        <authorList>
            <person name="Hayashida K."/>
            <person name="Hara Y."/>
            <person name="Abe T."/>
            <person name="Yamasaki C."/>
            <person name="Toyoda A."/>
            <person name="Kosuge T."/>
            <person name="Suzuki Y."/>
            <person name="Sato Y."/>
            <person name="Kawashima S."/>
            <person name="Katayama T."/>
            <person name="Wakaguri H."/>
            <person name="Inoue N."/>
            <person name="Homma K."/>
            <person name="Tada-Umezaki M."/>
            <person name="Yagi Y."/>
            <person name="Fujii Y."/>
            <person name="Habara T."/>
            <person name="Kanehisa M."/>
            <person name="Watanabe H."/>
            <person name="Ito K."/>
            <person name="Gojobori T."/>
            <person name="Sugawara H."/>
            <person name="Imanishi T."/>
            <person name="Weir W."/>
            <person name="Gardner M."/>
            <person name="Pain A."/>
            <person name="Shiels B."/>
            <person name="Hattori M."/>
            <person name="Nene V."/>
            <person name="Sugimoto C."/>
        </authorList>
    </citation>
    <scope>NUCLEOTIDE SEQUENCE [LARGE SCALE GENOMIC DNA]</scope>
    <source>
        <strain evidence="1 2">Shintoku</strain>
    </source>
</reference>
<dbReference type="KEGG" id="tot:TOT_010001151"/>
<sequence length="279" mass="32610">MFGRGLYVRTSVRFINIFHTFTRPKDKLQNIGPQKQLYPGSASAQSNVTKIWDGIKDKLFKDEEDPDKQTEKFFQYSVEKLMESPGKFTFQSFQKYLEHLCTKLKVIGKKALPEDKITGILLQLRNHYRIMSMLTKQELESDSHTVFTHETKVLISEALGLTVKDVDEMLLYHDTCKTDRTWYFRRLVLGRKNIADELQGERVSVVSEASNEAIAANIPEGGVPGEHPDQEDVRRNALQEDKVSEAANRSSRHKTWPWYRHRTSGHDYWRTRPYTKWRK</sequence>
<name>J4CCN4_THEOR</name>
<dbReference type="AlphaFoldDB" id="J4CCN4"/>
<dbReference type="SUPFAM" id="SSF47446">
    <property type="entry name" value="Signal peptide-binding domain"/>
    <property type="match status" value="1"/>
</dbReference>
<proteinExistence type="predicted"/>
<dbReference type="VEuPathDB" id="PiroplasmaDB:TOT_010001151"/>
<gene>
    <name evidence="1" type="ORF">TOT_010001151</name>
</gene>
<dbReference type="OrthoDB" id="418962at2759"/>
<dbReference type="InterPro" id="IPR036891">
    <property type="entry name" value="Signal_recog_part_SRP54_M_sf"/>
</dbReference>
<dbReference type="GO" id="GO:0008312">
    <property type="term" value="F:7S RNA binding"/>
    <property type="evidence" value="ECO:0007669"/>
    <property type="project" value="InterPro"/>
</dbReference>
<accession>J4CCN4</accession>
<dbReference type="GeneID" id="20713957"/>
<keyword evidence="2" id="KW-1185">Reference proteome</keyword>
<dbReference type="eggNOG" id="ENOG502SW9Z">
    <property type="taxonomic scope" value="Eukaryota"/>
</dbReference>
<evidence type="ECO:0000313" key="2">
    <source>
        <dbReference type="Proteomes" id="UP000003786"/>
    </source>
</evidence>
<dbReference type="RefSeq" id="XP_009689998.1">
    <property type="nucleotide sequence ID" value="XM_009691703.1"/>
</dbReference>
<dbReference type="Proteomes" id="UP000003786">
    <property type="component" value="Chromosome 1"/>
</dbReference>
<dbReference type="OMA" id="GKNRWAT"/>